<dbReference type="PROSITE" id="PS50835">
    <property type="entry name" value="IG_LIKE"/>
    <property type="match status" value="6"/>
</dbReference>
<dbReference type="PANTHER" id="PTHR12231:SF220">
    <property type="entry name" value="LACHESIN"/>
    <property type="match status" value="1"/>
</dbReference>
<evidence type="ECO:0000256" key="2">
    <source>
        <dbReference type="ARBA" id="ARBA00022475"/>
    </source>
</evidence>
<dbReference type="SMART" id="SM00409">
    <property type="entry name" value="IG"/>
    <property type="match status" value="6"/>
</dbReference>
<dbReference type="InterPro" id="IPR013783">
    <property type="entry name" value="Ig-like_fold"/>
</dbReference>
<evidence type="ECO:0000256" key="4">
    <source>
        <dbReference type="ARBA" id="ARBA00022737"/>
    </source>
</evidence>
<proteinExistence type="predicted"/>
<dbReference type="Pfam" id="PF13927">
    <property type="entry name" value="Ig_3"/>
    <property type="match status" value="4"/>
</dbReference>
<feature type="signal peptide" evidence="9">
    <location>
        <begin position="1"/>
        <end position="18"/>
    </location>
</feature>
<dbReference type="SUPFAM" id="SSF48726">
    <property type="entry name" value="Immunoglobulin"/>
    <property type="match status" value="6"/>
</dbReference>
<dbReference type="InterPro" id="IPR051170">
    <property type="entry name" value="Neural/epithelial_adhesion"/>
</dbReference>
<sequence>MKNIYGVLLLLNINLAYSQKTPFISHITQTLVKDIGDDVEMACSTVYSKEFNVLWVKVAKDQIDESIVLSSGSTVIVNDPRVTLMSEINPDGSRYILQIHDIQEIDASIYRCEVMIGLNNKISADTELLVRRSPFIYDNSTRSLVVVEGHSVQLECFAGGYPTPRILWKRPNNAILSIGISMYRGNILKIPAIQKEDRGTYYCIAENGVGKGTRRRISIEVKFPPVITVLQTRVGQAVLHDTFLECHVEAYPPPAIVWMYNGVQLSNNQNYLISEFATADDKIDMNLKIMKIINHLYGDYICRASNILGTTETTITRQYYHSALLSVKINRQIKLLFFSSYSSLPTPESNSIALTPARKINENTENTETVGYSQKTPFIPPITQTLVRDIGGEVDLDCSTKHFLEFNVLWFKVTKDEIDTSILLSSGSTLIVKDPRVSLVTEIKQDSSRFIIHINDIQEDDASIYRCDLITGFNTEISYYTELLVRRPPFIYDNSTKSLVVEEGQSVQLACFAGGYPTPRIFWRKPNNAILILGNILKIPAIQKEDRGTYYCIAENGVGKGTRRRISIEVEFPPVVTVLQTKVGQAVNYDVYLECHVESNPPPALIWMFNGVQLSNNKHYLISDFATADDKIDSSLQIIKIKNYLYGDYICKAANNLGTAEITITVFETVLPQCPPVC</sequence>
<gene>
    <name evidence="11" type="ORF">AGLY_015325</name>
</gene>
<keyword evidence="5" id="KW-0472">Membrane</keyword>
<dbReference type="FunFam" id="2.60.40.10:FF:000005">
    <property type="entry name" value="Neuronal cell adhesion molecule"/>
    <property type="match status" value="2"/>
</dbReference>
<keyword evidence="2" id="KW-1003">Cell membrane</keyword>
<comment type="subcellular location">
    <subcellularLocation>
        <location evidence="1">Cell membrane</location>
    </subcellularLocation>
</comment>
<dbReference type="InterPro" id="IPR013106">
    <property type="entry name" value="Ig_V-set"/>
</dbReference>
<keyword evidence="7" id="KW-0325">Glycoprotein</keyword>
<keyword evidence="3 9" id="KW-0732">Signal</keyword>
<feature type="domain" description="Ig-like" evidence="10">
    <location>
        <begin position="574"/>
        <end position="665"/>
    </location>
</feature>
<feature type="domain" description="Ig-like" evidence="10">
    <location>
        <begin position="225"/>
        <end position="316"/>
    </location>
</feature>
<feature type="domain" description="Ig-like" evidence="10">
    <location>
        <begin position="22"/>
        <end position="123"/>
    </location>
</feature>
<dbReference type="Gene3D" id="2.60.40.10">
    <property type="entry name" value="Immunoglobulins"/>
    <property type="match status" value="6"/>
</dbReference>
<evidence type="ECO:0000259" key="10">
    <source>
        <dbReference type="PROSITE" id="PS50835"/>
    </source>
</evidence>
<dbReference type="InterPro" id="IPR003599">
    <property type="entry name" value="Ig_sub"/>
</dbReference>
<dbReference type="GO" id="GO:0098609">
    <property type="term" value="P:cell-cell adhesion"/>
    <property type="evidence" value="ECO:0007669"/>
    <property type="project" value="UniProtKB-ARBA"/>
</dbReference>
<dbReference type="GO" id="GO:0005886">
    <property type="term" value="C:plasma membrane"/>
    <property type="evidence" value="ECO:0007669"/>
    <property type="project" value="UniProtKB-SubCell"/>
</dbReference>
<dbReference type="InterPro" id="IPR007110">
    <property type="entry name" value="Ig-like_dom"/>
</dbReference>
<keyword evidence="8" id="KW-0393">Immunoglobulin domain</keyword>
<evidence type="ECO:0000256" key="7">
    <source>
        <dbReference type="ARBA" id="ARBA00023180"/>
    </source>
</evidence>
<evidence type="ECO:0000256" key="1">
    <source>
        <dbReference type="ARBA" id="ARBA00004236"/>
    </source>
</evidence>
<evidence type="ECO:0000256" key="8">
    <source>
        <dbReference type="ARBA" id="ARBA00023319"/>
    </source>
</evidence>
<dbReference type="OrthoDB" id="10010359at2759"/>
<dbReference type="GO" id="GO:0043005">
    <property type="term" value="C:neuron projection"/>
    <property type="evidence" value="ECO:0007669"/>
    <property type="project" value="TreeGrafter"/>
</dbReference>
<dbReference type="SMART" id="SM00408">
    <property type="entry name" value="IGc2"/>
    <property type="match status" value="6"/>
</dbReference>
<evidence type="ECO:0000313" key="12">
    <source>
        <dbReference type="Proteomes" id="UP000475862"/>
    </source>
</evidence>
<dbReference type="PANTHER" id="PTHR12231">
    <property type="entry name" value="CTX-RELATED TYPE I TRANSMEMBRANE PROTEIN"/>
    <property type="match status" value="1"/>
</dbReference>
<keyword evidence="12" id="KW-1185">Reference proteome</keyword>
<dbReference type="Pfam" id="PF07686">
    <property type="entry name" value="V-set"/>
    <property type="match status" value="2"/>
</dbReference>
<feature type="domain" description="Ig-like" evidence="10">
    <location>
        <begin position="380"/>
        <end position="478"/>
    </location>
</feature>
<protein>
    <recommendedName>
        <fullName evidence="10">Ig-like domain-containing protein</fullName>
    </recommendedName>
</protein>
<reference evidence="11 12" key="1">
    <citation type="submission" date="2019-08" db="EMBL/GenBank/DDBJ databases">
        <title>The genome of the soybean aphid Biotype 1, its phylome, world population structure and adaptation to the North American continent.</title>
        <authorList>
            <person name="Giordano R."/>
            <person name="Donthu R.K."/>
            <person name="Hernandez A.G."/>
            <person name="Wright C.L."/>
            <person name="Zimin A.V."/>
        </authorList>
    </citation>
    <scope>NUCLEOTIDE SEQUENCE [LARGE SCALE GENOMIC DNA]</scope>
    <source>
        <tissue evidence="11">Whole aphids</tissue>
    </source>
</reference>
<dbReference type="EMBL" id="VYZN01000070">
    <property type="protein sequence ID" value="KAE9524286.1"/>
    <property type="molecule type" value="Genomic_DNA"/>
</dbReference>
<evidence type="ECO:0000256" key="9">
    <source>
        <dbReference type="SAM" id="SignalP"/>
    </source>
</evidence>
<feature type="chain" id="PRO_5026118404" description="Ig-like domain-containing protein" evidence="9">
    <location>
        <begin position="19"/>
        <end position="678"/>
    </location>
</feature>
<comment type="caution">
    <text evidence="11">The sequence shown here is derived from an EMBL/GenBank/DDBJ whole genome shotgun (WGS) entry which is preliminary data.</text>
</comment>
<dbReference type="InterPro" id="IPR003598">
    <property type="entry name" value="Ig_sub2"/>
</dbReference>
<keyword evidence="6" id="KW-1015">Disulfide bond</keyword>
<evidence type="ECO:0000256" key="3">
    <source>
        <dbReference type="ARBA" id="ARBA00022729"/>
    </source>
</evidence>
<name>A0A6G0T0X2_APHGL</name>
<keyword evidence="4" id="KW-0677">Repeat</keyword>
<feature type="domain" description="Ig-like" evidence="10">
    <location>
        <begin position="134"/>
        <end position="218"/>
    </location>
</feature>
<accession>A0A6G0T0X2</accession>
<evidence type="ECO:0000256" key="6">
    <source>
        <dbReference type="ARBA" id="ARBA00023157"/>
    </source>
</evidence>
<dbReference type="AlphaFoldDB" id="A0A6G0T0X2"/>
<evidence type="ECO:0000256" key="5">
    <source>
        <dbReference type="ARBA" id="ARBA00023136"/>
    </source>
</evidence>
<dbReference type="Proteomes" id="UP000475862">
    <property type="component" value="Unassembled WGS sequence"/>
</dbReference>
<feature type="domain" description="Ig-like" evidence="10">
    <location>
        <begin position="489"/>
        <end position="567"/>
    </location>
</feature>
<evidence type="ECO:0000313" key="11">
    <source>
        <dbReference type="EMBL" id="KAE9524286.1"/>
    </source>
</evidence>
<dbReference type="InterPro" id="IPR036179">
    <property type="entry name" value="Ig-like_dom_sf"/>
</dbReference>
<organism evidence="11 12">
    <name type="scientific">Aphis glycines</name>
    <name type="common">Soybean aphid</name>
    <dbReference type="NCBI Taxonomy" id="307491"/>
    <lineage>
        <taxon>Eukaryota</taxon>
        <taxon>Metazoa</taxon>
        <taxon>Ecdysozoa</taxon>
        <taxon>Arthropoda</taxon>
        <taxon>Hexapoda</taxon>
        <taxon>Insecta</taxon>
        <taxon>Pterygota</taxon>
        <taxon>Neoptera</taxon>
        <taxon>Paraneoptera</taxon>
        <taxon>Hemiptera</taxon>
        <taxon>Sternorrhyncha</taxon>
        <taxon>Aphidomorpha</taxon>
        <taxon>Aphidoidea</taxon>
        <taxon>Aphididae</taxon>
        <taxon>Aphidini</taxon>
        <taxon>Aphis</taxon>
        <taxon>Aphis</taxon>
    </lineage>
</organism>